<evidence type="ECO:0000256" key="2">
    <source>
        <dbReference type="SAM" id="Phobius"/>
    </source>
</evidence>
<organism evidence="4 5">
    <name type="scientific">Exophiala bonariae</name>
    <dbReference type="NCBI Taxonomy" id="1690606"/>
    <lineage>
        <taxon>Eukaryota</taxon>
        <taxon>Fungi</taxon>
        <taxon>Dikarya</taxon>
        <taxon>Ascomycota</taxon>
        <taxon>Pezizomycotina</taxon>
        <taxon>Eurotiomycetes</taxon>
        <taxon>Chaetothyriomycetidae</taxon>
        <taxon>Chaetothyriales</taxon>
        <taxon>Herpotrichiellaceae</taxon>
        <taxon>Exophiala</taxon>
    </lineage>
</organism>
<feature type="signal peptide" evidence="3">
    <location>
        <begin position="1"/>
        <end position="29"/>
    </location>
</feature>
<dbReference type="RefSeq" id="XP_064707455.1">
    <property type="nucleotide sequence ID" value="XM_064845197.1"/>
</dbReference>
<feature type="chain" id="PRO_5043642485" description="GPI anchored protein" evidence="3">
    <location>
        <begin position="30"/>
        <end position="520"/>
    </location>
</feature>
<keyword evidence="5" id="KW-1185">Reference proteome</keyword>
<evidence type="ECO:0000256" key="3">
    <source>
        <dbReference type="SAM" id="SignalP"/>
    </source>
</evidence>
<protein>
    <recommendedName>
        <fullName evidence="6">GPI anchored protein</fullName>
    </recommendedName>
</protein>
<dbReference type="GeneID" id="89969794"/>
<reference evidence="4 5" key="1">
    <citation type="submission" date="2023-08" db="EMBL/GenBank/DDBJ databases">
        <title>Black Yeasts Isolated from many extreme environments.</title>
        <authorList>
            <person name="Coleine C."/>
            <person name="Stajich J.E."/>
            <person name="Selbmann L."/>
        </authorList>
    </citation>
    <scope>NUCLEOTIDE SEQUENCE [LARGE SCALE GENOMIC DNA]</scope>
    <source>
        <strain evidence="4 5">CCFEE 5792</strain>
    </source>
</reference>
<proteinExistence type="predicted"/>
<evidence type="ECO:0000313" key="5">
    <source>
        <dbReference type="Proteomes" id="UP001358417"/>
    </source>
</evidence>
<evidence type="ECO:0000313" key="4">
    <source>
        <dbReference type="EMBL" id="KAK5054682.1"/>
    </source>
</evidence>
<comment type="caution">
    <text evidence="4">The sequence shown here is derived from an EMBL/GenBank/DDBJ whole genome shotgun (WGS) entry which is preliminary data.</text>
</comment>
<feature type="region of interest" description="Disordered" evidence="1">
    <location>
        <begin position="343"/>
        <end position="375"/>
    </location>
</feature>
<dbReference type="PANTHER" id="PTHR39599">
    <property type="entry name" value="GPI-ANCHORED PROTEIN (EUROFUNG)-RELATED-RELATED"/>
    <property type="match status" value="1"/>
</dbReference>
<evidence type="ECO:0000256" key="1">
    <source>
        <dbReference type="SAM" id="MobiDB-lite"/>
    </source>
</evidence>
<feature type="region of interest" description="Disordered" evidence="1">
    <location>
        <begin position="252"/>
        <end position="289"/>
    </location>
</feature>
<dbReference type="PANTHER" id="PTHR39599:SF2">
    <property type="entry name" value="ANCHORED PROTEIN, PUTATIVE (AFU_ORTHOLOGUE AFUA_1G09650)-RELATED"/>
    <property type="match status" value="1"/>
</dbReference>
<keyword evidence="2" id="KW-0472">Membrane</keyword>
<dbReference type="Proteomes" id="UP001358417">
    <property type="component" value="Unassembled WGS sequence"/>
</dbReference>
<evidence type="ECO:0008006" key="6">
    <source>
        <dbReference type="Google" id="ProtNLM"/>
    </source>
</evidence>
<dbReference type="AlphaFoldDB" id="A0AAV9ND52"/>
<gene>
    <name evidence="4" type="ORF">LTR84_001574</name>
</gene>
<dbReference type="EMBL" id="JAVRRD010000010">
    <property type="protein sequence ID" value="KAK5054682.1"/>
    <property type="molecule type" value="Genomic_DNA"/>
</dbReference>
<keyword evidence="2" id="KW-1133">Transmembrane helix</keyword>
<keyword evidence="3" id="KW-0732">Signal</keyword>
<sequence>MAPWLHLAALPPSLVFFLTHALLPSVASASQSQWPYNLPPDVKYYPEDEKMIKRDLHIQQRLLQSPVKGVRKMTGDPGEKFYLDYWHFEPEEHETQGDEEDREENSSEIPSWDNFTYLSSWTSFDPAVRVHDAPTDHHQRPRLLARLPGWHLFEKRDFNCPSGTSACTSINRPNSCCGTGSTCIIVQDTGLGDVGCCPNGQTCTGSLGACSQGYTECPNNPGGGCCIPGYACFEVGCVQTNTATLVPAPGPSTTTVTSYTTVTPSSPTTSTTRTTSSSTSTPTSTSTLPPEIATVTRTITVTSSPTNQPLTCSSGYRSCPASQGGGCCPTDRDCGSANCPATTTTGSAAPPVRPTTETTTTETTTTVPGSRSTSSSTTEIVGCPTGFYACSAYYQGGCCQVGRDCGSTSCPTSASTTLVNSNGVTIVAPTGSGITAPASLLTGSCAQGWATCAPSVNGGCCPSGYACETATCAAVSGGSDVGKLAPESGAAALVGDARVGLFVGASLMVSFMVGILGVVL</sequence>
<feature type="compositionally biased region" description="Low complexity" evidence="1">
    <location>
        <begin position="252"/>
        <end position="287"/>
    </location>
</feature>
<name>A0AAV9ND52_9EURO</name>
<accession>A0AAV9ND52</accession>
<feature type="transmembrane region" description="Helical" evidence="2">
    <location>
        <begin position="499"/>
        <end position="519"/>
    </location>
</feature>
<keyword evidence="2" id="KW-0812">Transmembrane</keyword>